<protein>
    <submittedName>
        <fullName evidence="2">Uncharacterized protein</fullName>
    </submittedName>
</protein>
<name>W6U6Y2_ECHGR</name>
<evidence type="ECO:0000313" key="3">
    <source>
        <dbReference type="Proteomes" id="UP000019149"/>
    </source>
</evidence>
<sequence>MTSSAPPSFNPVLKQEKTPDPVESPRRISGVAVNCLLRCMEIRRPAWLARECLTAPITLRWLKRKPSGGSATSAWLC</sequence>
<organism evidence="2 3">
    <name type="scientific">Echinococcus granulosus</name>
    <name type="common">Hydatid tapeworm</name>
    <dbReference type="NCBI Taxonomy" id="6210"/>
    <lineage>
        <taxon>Eukaryota</taxon>
        <taxon>Metazoa</taxon>
        <taxon>Spiralia</taxon>
        <taxon>Lophotrochozoa</taxon>
        <taxon>Platyhelminthes</taxon>
        <taxon>Cestoda</taxon>
        <taxon>Eucestoda</taxon>
        <taxon>Cyclophyllidea</taxon>
        <taxon>Taeniidae</taxon>
        <taxon>Echinococcus</taxon>
        <taxon>Echinococcus granulosus group</taxon>
    </lineage>
</organism>
<reference evidence="2 3" key="1">
    <citation type="journal article" date="2013" name="Nat. Genet.">
        <title>The genome of the hydatid tapeworm Echinococcus granulosus.</title>
        <authorList>
            <person name="Zheng H."/>
            <person name="Zhang W."/>
            <person name="Zhang L."/>
            <person name="Zhang Z."/>
            <person name="Li J."/>
            <person name="Lu G."/>
            <person name="Zhu Y."/>
            <person name="Wang Y."/>
            <person name="Huang Y."/>
            <person name="Liu J."/>
            <person name="Kang H."/>
            <person name="Chen J."/>
            <person name="Wang L."/>
            <person name="Chen A."/>
            <person name="Yu S."/>
            <person name="Gao Z."/>
            <person name="Jin L."/>
            <person name="Gu W."/>
            <person name="Wang Z."/>
            <person name="Zhao L."/>
            <person name="Shi B."/>
            <person name="Wen H."/>
            <person name="Lin R."/>
            <person name="Jones M.K."/>
            <person name="Brejova B."/>
            <person name="Vinar T."/>
            <person name="Zhao G."/>
            <person name="McManus D.P."/>
            <person name="Chen Z."/>
            <person name="Zhou Y."/>
            <person name="Wang S."/>
        </authorList>
    </citation>
    <scope>NUCLEOTIDE SEQUENCE [LARGE SCALE GENOMIC DNA]</scope>
</reference>
<keyword evidence="3" id="KW-1185">Reference proteome</keyword>
<dbReference type="AlphaFoldDB" id="W6U6Y2"/>
<comment type="caution">
    <text evidence="2">The sequence shown here is derived from an EMBL/GenBank/DDBJ whole genome shotgun (WGS) entry which is preliminary data.</text>
</comment>
<feature type="region of interest" description="Disordered" evidence="1">
    <location>
        <begin position="1"/>
        <end position="25"/>
    </location>
</feature>
<dbReference type="EMBL" id="APAU02000098">
    <property type="protein sequence ID" value="EUB56940.1"/>
    <property type="molecule type" value="Genomic_DNA"/>
</dbReference>
<accession>W6U6Y2</accession>
<dbReference type="RefSeq" id="XP_024348136.1">
    <property type="nucleotide sequence ID" value="XM_024497426.1"/>
</dbReference>
<gene>
    <name evidence="2" type="ORF">EGR_08177</name>
</gene>
<dbReference type="GeneID" id="36343892"/>
<feature type="compositionally biased region" description="Basic and acidic residues" evidence="1">
    <location>
        <begin position="14"/>
        <end position="25"/>
    </location>
</feature>
<dbReference type="KEGG" id="egl:EGR_08177"/>
<evidence type="ECO:0000256" key="1">
    <source>
        <dbReference type="SAM" id="MobiDB-lite"/>
    </source>
</evidence>
<dbReference type="CTD" id="36343892"/>
<dbReference type="Proteomes" id="UP000019149">
    <property type="component" value="Unassembled WGS sequence"/>
</dbReference>
<proteinExistence type="predicted"/>
<evidence type="ECO:0000313" key="2">
    <source>
        <dbReference type="EMBL" id="EUB56940.1"/>
    </source>
</evidence>